<dbReference type="PANTHER" id="PTHR37534">
    <property type="entry name" value="TRANSCRIPTIONAL ACTIVATOR PROTEIN UGA3"/>
    <property type="match status" value="1"/>
</dbReference>
<dbReference type="InterPro" id="IPR001138">
    <property type="entry name" value="Zn2Cys6_DnaBD"/>
</dbReference>
<dbReference type="OrthoDB" id="5391043at2759"/>
<sequence>MDVADPNPGAGSGAGDVSPTASSNAKARKRTKTGCLTCRKRRIKCGEERPTCANCIKSKRQCEGYNQRVVFKPPIGDWPNHPGVVTNLQYHNSMLPGSRAQTYRPTASSAQASENTLSSLQPRPLSHFDYRSETPPALDHLNTQHAYTGTGPSYGQDGSYSQPLASPQHQPLHSPQHQLPTPTSATSYFPQTSPVHASFQSQYAQNAARYSPTQYQTQPSHDQNYTYGSHSQAPIQPPQISSASYSQAYSLAASHGDDSHSIYQPVQIPQHDVSSSVAYMPQHAVYGMSQSATATTARDLPVSGLGRDDHISLTQVLEEAAVEEVDDDYWDVDSDAEMADMPGAPDEDAMILSRDFSLMRKIQYQHTNELSLRRYDAFIYEGVLASYKAEQVANPLKNPRTARVFAHFIHVTAPSLSIYERNPRNPASLFEGPTPPSQQNLWTYILPLKALNHQGLLHAMLALASLHIAILQRASVTPSYKHYAYALKRLGRSLANPKRRHTIATVATSLLLAFYEVMTAEHVKWSTHLVGAAQLLSELDFPSLTREARRLRAAQEAQESKFLAGLGGADPLPTIDTMMPDEGMVSAIIGKKVSYEDFGRVLEPGEDGQEKRSPLPGKLDIKTFETLQDLQWFYMRHDAFQSMVSGNPLITPFRKWSNCPPRAPLGRPDAVFGTHDHVVLLIARIADFAVRDRPRKLKQVEANGGQWRPSPNMPGGMPTGPPSAAAGPSGSSNTPATPMSPQPQLHGTPGSMSTPVAEQGSGPQQGHRPRAPPPMPAFYGMAPTQGPSALPRSYATPEGFAYEQSPTTSNTPHPKFADLPAALAAAEEEWQEMSRAHATIASTLTNNEAFSPLSDDLYPVAPGGNMTPFGPALVHRSYDISTIWTMLHLSKILLIRSHPAMPPAATIAAGVAAATTKPYAMLIGRVSAGMQVPASDDIPLSPFLGAALIETTMALFFAGVQYQEPPQRAWLIKRLLSIDRRTGWASAAVIARACETSWERAAEAGRGPRYEGRKTRPYGEDGPIVLDGEGDEGGWGGGGVVRGKVFTVISDDARYTAMGSVRVPWAKNVLASEEELRADMERVELKGR</sequence>
<dbReference type="GO" id="GO:0008270">
    <property type="term" value="F:zinc ion binding"/>
    <property type="evidence" value="ECO:0007669"/>
    <property type="project" value="InterPro"/>
</dbReference>
<keyword evidence="6" id="KW-1185">Reference proteome</keyword>
<dbReference type="GO" id="GO:0045944">
    <property type="term" value="P:positive regulation of transcription by RNA polymerase II"/>
    <property type="evidence" value="ECO:0007669"/>
    <property type="project" value="TreeGrafter"/>
</dbReference>
<dbReference type="InParanoid" id="A0A177C9S6"/>
<feature type="compositionally biased region" description="Polar residues" evidence="3">
    <location>
        <begin position="99"/>
        <end position="121"/>
    </location>
</feature>
<dbReference type="GO" id="GO:0000976">
    <property type="term" value="F:transcription cis-regulatory region binding"/>
    <property type="evidence" value="ECO:0007669"/>
    <property type="project" value="TreeGrafter"/>
</dbReference>
<gene>
    <name evidence="5" type="ORF">CC84DRAFT_1149588</name>
</gene>
<feature type="compositionally biased region" description="Polar residues" evidence="3">
    <location>
        <begin position="737"/>
        <end position="764"/>
    </location>
</feature>
<evidence type="ECO:0000256" key="1">
    <source>
        <dbReference type="ARBA" id="ARBA00004123"/>
    </source>
</evidence>
<dbReference type="CDD" id="cd00067">
    <property type="entry name" value="GAL4"/>
    <property type="match status" value="1"/>
</dbReference>
<evidence type="ECO:0000256" key="3">
    <source>
        <dbReference type="SAM" id="MobiDB-lite"/>
    </source>
</evidence>
<feature type="compositionally biased region" description="Low complexity" evidence="3">
    <location>
        <begin position="229"/>
        <end position="242"/>
    </location>
</feature>
<feature type="compositionally biased region" description="Polar residues" evidence="3">
    <location>
        <begin position="181"/>
        <end position="192"/>
    </location>
</feature>
<feature type="compositionally biased region" description="Low complexity" evidence="3">
    <location>
        <begin position="709"/>
        <end position="736"/>
    </location>
</feature>
<feature type="region of interest" description="Disordered" evidence="3">
    <location>
        <begin position="206"/>
        <end position="242"/>
    </location>
</feature>
<dbReference type="PROSITE" id="PS50048">
    <property type="entry name" value="ZN2_CY6_FUNGAL_2"/>
    <property type="match status" value="1"/>
</dbReference>
<dbReference type="SMART" id="SM00066">
    <property type="entry name" value="GAL4"/>
    <property type="match status" value="1"/>
</dbReference>
<comment type="subcellular location">
    <subcellularLocation>
        <location evidence="1">Nucleus</location>
    </subcellularLocation>
</comment>
<dbReference type="Proteomes" id="UP000077069">
    <property type="component" value="Unassembled WGS sequence"/>
</dbReference>
<feature type="region of interest" description="Disordered" evidence="3">
    <location>
        <begin position="1"/>
        <end position="31"/>
    </location>
</feature>
<keyword evidence="2" id="KW-0539">Nucleus</keyword>
<dbReference type="SUPFAM" id="SSF57701">
    <property type="entry name" value="Zn2/Cys6 DNA-binding domain"/>
    <property type="match status" value="1"/>
</dbReference>
<dbReference type="Gene3D" id="4.10.240.10">
    <property type="entry name" value="Zn(2)-C6 fungal-type DNA-binding domain"/>
    <property type="match status" value="1"/>
</dbReference>
<proteinExistence type="predicted"/>
<dbReference type="Pfam" id="PF00172">
    <property type="entry name" value="Zn_clus"/>
    <property type="match status" value="1"/>
</dbReference>
<dbReference type="InterPro" id="IPR036864">
    <property type="entry name" value="Zn2-C6_fun-type_DNA-bd_sf"/>
</dbReference>
<dbReference type="AlphaFoldDB" id="A0A177C9S6"/>
<dbReference type="RefSeq" id="XP_018034236.1">
    <property type="nucleotide sequence ID" value="XM_018176678.1"/>
</dbReference>
<dbReference type="STRING" id="1460663.A0A177C9S6"/>
<dbReference type="PANTHER" id="PTHR37534:SF23">
    <property type="entry name" value="ZN(II)2CYS6 TRANSCRIPTION FACTOR (EUROFUNG)"/>
    <property type="match status" value="1"/>
</dbReference>
<reference evidence="5 6" key="1">
    <citation type="submission" date="2016-05" db="EMBL/GenBank/DDBJ databases">
        <title>Comparative analysis of secretome profiles of manganese(II)-oxidizing ascomycete fungi.</title>
        <authorList>
            <consortium name="DOE Joint Genome Institute"/>
            <person name="Zeiner C.A."/>
            <person name="Purvine S.O."/>
            <person name="Zink E.M."/>
            <person name="Wu S."/>
            <person name="Pasa-Tolic L."/>
            <person name="Chaput D.L."/>
            <person name="Haridas S."/>
            <person name="Grigoriev I.V."/>
            <person name="Santelli C.M."/>
            <person name="Hansel C.M."/>
        </authorList>
    </citation>
    <scope>NUCLEOTIDE SEQUENCE [LARGE SCALE GENOMIC DNA]</scope>
    <source>
        <strain evidence="5 6">AP3s5-JAC2a</strain>
    </source>
</reference>
<organism evidence="5 6">
    <name type="scientific">Paraphaeosphaeria sporulosa</name>
    <dbReference type="NCBI Taxonomy" id="1460663"/>
    <lineage>
        <taxon>Eukaryota</taxon>
        <taxon>Fungi</taxon>
        <taxon>Dikarya</taxon>
        <taxon>Ascomycota</taxon>
        <taxon>Pezizomycotina</taxon>
        <taxon>Dothideomycetes</taxon>
        <taxon>Pleosporomycetidae</taxon>
        <taxon>Pleosporales</taxon>
        <taxon>Massarineae</taxon>
        <taxon>Didymosphaeriaceae</taxon>
        <taxon>Paraphaeosphaeria</taxon>
    </lineage>
</organism>
<dbReference type="PROSITE" id="PS00463">
    <property type="entry name" value="ZN2_CY6_FUNGAL_1"/>
    <property type="match status" value="1"/>
</dbReference>
<dbReference type="Pfam" id="PF11951">
    <property type="entry name" value="Fungal_trans_2"/>
    <property type="match status" value="1"/>
</dbReference>
<feature type="compositionally biased region" description="Polar residues" evidence="3">
    <location>
        <begin position="211"/>
        <end position="228"/>
    </location>
</feature>
<evidence type="ECO:0000313" key="6">
    <source>
        <dbReference type="Proteomes" id="UP000077069"/>
    </source>
</evidence>
<evidence type="ECO:0000256" key="2">
    <source>
        <dbReference type="ARBA" id="ARBA00023242"/>
    </source>
</evidence>
<feature type="domain" description="Zn(2)-C6 fungal-type" evidence="4">
    <location>
        <begin position="34"/>
        <end position="62"/>
    </location>
</feature>
<evidence type="ECO:0000259" key="4">
    <source>
        <dbReference type="PROSITE" id="PS50048"/>
    </source>
</evidence>
<feature type="compositionally biased region" description="Polar residues" evidence="3">
    <location>
        <begin position="141"/>
        <end position="165"/>
    </location>
</feature>
<dbReference type="EMBL" id="KV441554">
    <property type="protein sequence ID" value="OAG03871.1"/>
    <property type="molecule type" value="Genomic_DNA"/>
</dbReference>
<name>A0A177C9S6_9PLEO</name>
<evidence type="ECO:0000313" key="5">
    <source>
        <dbReference type="EMBL" id="OAG03871.1"/>
    </source>
</evidence>
<feature type="region of interest" description="Disordered" evidence="3">
    <location>
        <begin position="699"/>
        <end position="794"/>
    </location>
</feature>
<feature type="compositionally biased region" description="Low complexity" evidence="3">
    <location>
        <begin position="166"/>
        <end position="180"/>
    </location>
</feature>
<dbReference type="CDD" id="cd12148">
    <property type="entry name" value="fungal_TF_MHR"/>
    <property type="match status" value="1"/>
</dbReference>
<dbReference type="InterPro" id="IPR021858">
    <property type="entry name" value="Fun_TF"/>
</dbReference>
<dbReference type="GO" id="GO:0005634">
    <property type="term" value="C:nucleus"/>
    <property type="evidence" value="ECO:0007669"/>
    <property type="project" value="UniProtKB-SubCell"/>
</dbReference>
<dbReference type="GO" id="GO:0000981">
    <property type="term" value="F:DNA-binding transcription factor activity, RNA polymerase II-specific"/>
    <property type="evidence" value="ECO:0007669"/>
    <property type="project" value="InterPro"/>
</dbReference>
<feature type="region of interest" description="Disordered" evidence="3">
    <location>
        <begin position="96"/>
        <end position="192"/>
    </location>
</feature>
<protein>
    <recommendedName>
        <fullName evidence="4">Zn(2)-C6 fungal-type domain-containing protein</fullName>
    </recommendedName>
</protein>
<dbReference type="GeneID" id="28760164"/>
<accession>A0A177C9S6</accession>